<gene>
    <name evidence="1" type="ORF">JJB11_01735</name>
</gene>
<comment type="caution">
    <text evidence="1">The sequence shown here is derived from an EMBL/GenBank/DDBJ whole genome shotgun (WGS) entry which is preliminary data.</text>
</comment>
<dbReference type="AlphaFoldDB" id="A0A934TP55"/>
<dbReference type="RefSeq" id="WP_201166176.1">
    <property type="nucleotide sequence ID" value="NZ_JAEPWM010000001.1"/>
</dbReference>
<reference evidence="1" key="2">
    <citation type="submission" date="2021-01" db="EMBL/GenBank/DDBJ databases">
        <authorList>
            <person name="Kang M."/>
        </authorList>
    </citation>
    <scope>NUCLEOTIDE SEQUENCE</scope>
    <source>
        <strain evidence="1">KACC 17527</strain>
    </source>
</reference>
<dbReference type="InterPro" id="IPR036397">
    <property type="entry name" value="RNaseH_sf"/>
</dbReference>
<accession>A0A934TP55</accession>
<dbReference type="InterPro" id="IPR012337">
    <property type="entry name" value="RNaseH-like_sf"/>
</dbReference>
<protein>
    <recommendedName>
        <fullName evidence="3">Exonuclease domain-containing protein</fullName>
    </recommendedName>
</protein>
<dbReference type="EMBL" id="JAEPWM010000001">
    <property type="protein sequence ID" value="MBK6004798.1"/>
    <property type="molecule type" value="Genomic_DNA"/>
</dbReference>
<dbReference type="Gene3D" id="3.30.420.10">
    <property type="entry name" value="Ribonuclease H-like superfamily/Ribonuclease H"/>
    <property type="match status" value="1"/>
</dbReference>
<sequence>MIVPSVLDIEASGFGRGSYPVEVGYVLDDGNSQCMLVHPAPDWDHWSPAAERLHRITRADLLEHGLPIVVVAQELNHHLCGRTLYTDAWGHDYSWLARLYDAARRAPTFRLESLHSLLTESERARWSALKAQVATALGLPRHRACADARLLQATFGELRARRHGDCDRTRCRPAQAGL</sequence>
<keyword evidence="2" id="KW-1185">Reference proteome</keyword>
<reference evidence="1" key="1">
    <citation type="journal article" date="2012" name="J. Microbiol. Biotechnol.">
        <title>Ramlibacter ginsenosidimutans sp. nov., with ginsenoside-converting activity.</title>
        <authorList>
            <person name="Wang L."/>
            <person name="An D.S."/>
            <person name="Kim S.G."/>
            <person name="Jin F.X."/>
            <person name="Kim S.C."/>
            <person name="Lee S.T."/>
            <person name="Im W.T."/>
        </authorList>
    </citation>
    <scope>NUCLEOTIDE SEQUENCE</scope>
    <source>
        <strain evidence="1">KACC 17527</strain>
    </source>
</reference>
<dbReference type="GO" id="GO:0003676">
    <property type="term" value="F:nucleic acid binding"/>
    <property type="evidence" value="ECO:0007669"/>
    <property type="project" value="InterPro"/>
</dbReference>
<name>A0A934TP55_9BURK</name>
<dbReference type="SUPFAM" id="SSF53098">
    <property type="entry name" value="Ribonuclease H-like"/>
    <property type="match status" value="1"/>
</dbReference>
<evidence type="ECO:0008006" key="3">
    <source>
        <dbReference type="Google" id="ProtNLM"/>
    </source>
</evidence>
<proteinExistence type="predicted"/>
<evidence type="ECO:0000313" key="2">
    <source>
        <dbReference type="Proteomes" id="UP000630528"/>
    </source>
</evidence>
<organism evidence="1 2">
    <name type="scientific">Ramlibacter ginsenosidimutans</name>
    <dbReference type="NCBI Taxonomy" id="502333"/>
    <lineage>
        <taxon>Bacteria</taxon>
        <taxon>Pseudomonadati</taxon>
        <taxon>Pseudomonadota</taxon>
        <taxon>Betaproteobacteria</taxon>
        <taxon>Burkholderiales</taxon>
        <taxon>Comamonadaceae</taxon>
        <taxon>Ramlibacter</taxon>
    </lineage>
</organism>
<dbReference type="Proteomes" id="UP000630528">
    <property type="component" value="Unassembled WGS sequence"/>
</dbReference>
<evidence type="ECO:0000313" key="1">
    <source>
        <dbReference type="EMBL" id="MBK6004798.1"/>
    </source>
</evidence>